<dbReference type="Proteomes" id="UP000238565">
    <property type="component" value="Unassembled WGS sequence"/>
</dbReference>
<dbReference type="EMBL" id="PTPZ01000012">
    <property type="protein sequence ID" value="PPZ90481.1"/>
    <property type="molecule type" value="Genomic_DNA"/>
</dbReference>
<evidence type="ECO:0000313" key="1">
    <source>
        <dbReference type="EMBL" id="PPZ90481.1"/>
    </source>
</evidence>
<accession>A0A2S7I1K9</accession>
<proteinExistence type="predicted"/>
<protein>
    <submittedName>
        <fullName evidence="1">Uncharacterized protein</fullName>
    </submittedName>
</protein>
<evidence type="ECO:0000313" key="2">
    <source>
        <dbReference type="Proteomes" id="UP000238565"/>
    </source>
</evidence>
<name>A0A2S7I1K9_9FLAO</name>
<comment type="caution">
    <text evidence="1">The sequence shown here is derived from an EMBL/GenBank/DDBJ whole genome shotgun (WGS) entry which is preliminary data.</text>
</comment>
<organism evidence="1 2">
    <name type="scientific">Cloacibacterium normanense</name>
    <dbReference type="NCBI Taxonomy" id="237258"/>
    <lineage>
        <taxon>Bacteria</taxon>
        <taxon>Pseudomonadati</taxon>
        <taxon>Bacteroidota</taxon>
        <taxon>Flavobacteriia</taxon>
        <taxon>Flavobacteriales</taxon>
        <taxon>Weeksellaceae</taxon>
    </lineage>
</organism>
<dbReference type="AlphaFoldDB" id="A0A2S7I1K9"/>
<sequence>MINNKLYSDLGEDTINDFYTKLNIQSVLKDSILQRIDAEADFEISVAELQQLVPALSARIDELIGNPNFNPFKERLRQRNPVQFGSNPFTWKGVTYYLYVKTNPIDSEISRTNGFLELTKEFINQNKPLKYIYKIN</sequence>
<reference evidence="1 2" key="1">
    <citation type="submission" date="2018-02" db="EMBL/GenBank/DDBJ databases">
        <title>Draft genome sequence of bacterial isolates from marine environment.</title>
        <authorList>
            <person name="Singh S.K."/>
            <person name="Hill R."/>
            <person name="Major S."/>
            <person name="Cai H."/>
            <person name="Li Y."/>
        </authorList>
    </citation>
    <scope>NUCLEOTIDE SEQUENCE [LARGE SCALE GENOMIC DNA]</scope>
    <source>
        <strain evidence="1 2">IMET F</strain>
    </source>
</reference>
<gene>
    <name evidence="1" type="ORF">C3729_13030</name>
</gene>